<organism evidence="10 11">
    <name type="scientific">Conger conger</name>
    <name type="common">Conger eel</name>
    <name type="synonym">Muraena conger</name>
    <dbReference type="NCBI Taxonomy" id="82655"/>
    <lineage>
        <taxon>Eukaryota</taxon>
        <taxon>Metazoa</taxon>
        <taxon>Chordata</taxon>
        <taxon>Craniata</taxon>
        <taxon>Vertebrata</taxon>
        <taxon>Euteleostomi</taxon>
        <taxon>Actinopterygii</taxon>
        <taxon>Neopterygii</taxon>
        <taxon>Teleostei</taxon>
        <taxon>Anguilliformes</taxon>
        <taxon>Congridae</taxon>
        <taxon>Conger</taxon>
    </lineage>
</organism>
<dbReference type="InterPro" id="IPR056807">
    <property type="entry name" value="LIM_FHL1/2/3/5_N"/>
</dbReference>
<dbReference type="PROSITE" id="PS00478">
    <property type="entry name" value="LIM_DOMAIN_1"/>
    <property type="match status" value="3"/>
</dbReference>
<evidence type="ECO:0000256" key="6">
    <source>
        <dbReference type="ARBA" id="ARBA00023038"/>
    </source>
</evidence>
<proteinExistence type="predicted"/>
<dbReference type="InterPro" id="IPR001781">
    <property type="entry name" value="Znf_LIM"/>
</dbReference>
<accession>A0A9Q1DE29</accession>
<dbReference type="GO" id="GO:0005634">
    <property type="term" value="C:nucleus"/>
    <property type="evidence" value="ECO:0007669"/>
    <property type="project" value="UniProtKB-SubCell"/>
</dbReference>
<evidence type="ECO:0000256" key="2">
    <source>
        <dbReference type="ARBA" id="ARBA00022723"/>
    </source>
</evidence>
<dbReference type="SUPFAM" id="SSF57716">
    <property type="entry name" value="Glucocorticoid receptor-like (DNA-binding domain)"/>
    <property type="match status" value="4"/>
</dbReference>
<feature type="domain" description="LIM zinc-binding" evidence="9">
    <location>
        <begin position="102"/>
        <end position="163"/>
    </location>
</feature>
<evidence type="ECO:0000313" key="10">
    <source>
        <dbReference type="EMBL" id="KAJ8267705.1"/>
    </source>
</evidence>
<evidence type="ECO:0000256" key="5">
    <source>
        <dbReference type="ARBA" id="ARBA00022833"/>
    </source>
</evidence>
<evidence type="ECO:0000313" key="11">
    <source>
        <dbReference type="Proteomes" id="UP001152803"/>
    </source>
</evidence>
<keyword evidence="2 8" id="KW-0479">Metal-binding</keyword>
<dbReference type="PROSITE" id="PS50023">
    <property type="entry name" value="LIM_DOMAIN_2"/>
    <property type="match status" value="3"/>
</dbReference>
<comment type="caution">
    <text evidence="10">The sequence shown here is derived from an EMBL/GenBank/DDBJ whole genome shotgun (WGS) entry which is preliminary data.</text>
</comment>
<reference evidence="10" key="1">
    <citation type="journal article" date="2023" name="Science">
        <title>Genome structures resolve the early diversification of teleost fishes.</title>
        <authorList>
            <person name="Parey E."/>
            <person name="Louis A."/>
            <person name="Montfort J."/>
            <person name="Bouchez O."/>
            <person name="Roques C."/>
            <person name="Iampietro C."/>
            <person name="Lluch J."/>
            <person name="Castinel A."/>
            <person name="Donnadieu C."/>
            <person name="Desvignes T."/>
            <person name="Floi Bucao C."/>
            <person name="Jouanno E."/>
            <person name="Wen M."/>
            <person name="Mejri S."/>
            <person name="Dirks R."/>
            <person name="Jansen H."/>
            <person name="Henkel C."/>
            <person name="Chen W.J."/>
            <person name="Zahm M."/>
            <person name="Cabau C."/>
            <person name="Klopp C."/>
            <person name="Thompson A.W."/>
            <person name="Robinson-Rechavi M."/>
            <person name="Braasch I."/>
            <person name="Lecointre G."/>
            <person name="Bobe J."/>
            <person name="Postlethwait J.H."/>
            <person name="Berthelot C."/>
            <person name="Roest Crollius H."/>
            <person name="Guiguen Y."/>
        </authorList>
    </citation>
    <scope>NUCLEOTIDE SEQUENCE</scope>
    <source>
        <strain evidence="10">Concon-B</strain>
    </source>
</reference>
<evidence type="ECO:0000256" key="4">
    <source>
        <dbReference type="ARBA" id="ARBA00022771"/>
    </source>
</evidence>
<dbReference type="Pfam" id="PF25076">
    <property type="entry name" value="LIM_FHL2-3_N"/>
    <property type="match status" value="1"/>
</dbReference>
<dbReference type="Proteomes" id="UP001152803">
    <property type="component" value="Unassembled WGS sequence"/>
</dbReference>
<dbReference type="FunFam" id="2.10.110.10:FF:000013">
    <property type="entry name" value="Four and a half LIM domains 1"/>
    <property type="match status" value="1"/>
</dbReference>
<feature type="domain" description="LIM zinc-binding" evidence="9">
    <location>
        <begin position="222"/>
        <end position="285"/>
    </location>
</feature>
<protein>
    <recommendedName>
        <fullName evidence="9">LIM zinc-binding domain-containing protein</fullName>
    </recommendedName>
</protein>
<dbReference type="FunFam" id="2.10.110.10:FF:000030">
    <property type="entry name" value="Four and a half LIM domains protein 2"/>
    <property type="match status" value="1"/>
</dbReference>
<dbReference type="GO" id="GO:0008270">
    <property type="term" value="F:zinc ion binding"/>
    <property type="evidence" value="ECO:0007669"/>
    <property type="project" value="UniProtKB-KW"/>
</dbReference>
<evidence type="ECO:0000256" key="8">
    <source>
        <dbReference type="PROSITE-ProRule" id="PRU00125"/>
    </source>
</evidence>
<dbReference type="PANTHER" id="PTHR24205:SF5">
    <property type="entry name" value="FOUR AND A HALF LIM DOMAINS PROTEIN 3"/>
    <property type="match status" value="1"/>
</dbReference>
<evidence type="ECO:0000256" key="1">
    <source>
        <dbReference type="ARBA" id="ARBA00004123"/>
    </source>
</evidence>
<dbReference type="AlphaFoldDB" id="A0A9Q1DE29"/>
<dbReference type="PANTHER" id="PTHR24205">
    <property type="entry name" value="FOUR AND A HALF LIM DOMAINS PROTEIN"/>
    <property type="match status" value="1"/>
</dbReference>
<evidence type="ECO:0000256" key="7">
    <source>
        <dbReference type="ARBA" id="ARBA00023242"/>
    </source>
</evidence>
<comment type="subcellular location">
    <subcellularLocation>
        <location evidence="1">Nucleus</location>
    </subcellularLocation>
</comment>
<dbReference type="OrthoDB" id="274660at2759"/>
<keyword evidence="11" id="KW-1185">Reference proteome</keyword>
<dbReference type="GO" id="GO:0003779">
    <property type="term" value="F:actin binding"/>
    <property type="evidence" value="ECO:0007669"/>
    <property type="project" value="TreeGrafter"/>
</dbReference>
<dbReference type="GO" id="GO:0030018">
    <property type="term" value="C:Z disc"/>
    <property type="evidence" value="ECO:0007669"/>
    <property type="project" value="TreeGrafter"/>
</dbReference>
<keyword evidence="6 8" id="KW-0440">LIM domain</keyword>
<dbReference type="EMBL" id="JAFJMO010000009">
    <property type="protein sequence ID" value="KAJ8267705.1"/>
    <property type="molecule type" value="Genomic_DNA"/>
</dbReference>
<dbReference type="GO" id="GO:0001725">
    <property type="term" value="C:stress fiber"/>
    <property type="evidence" value="ECO:0007669"/>
    <property type="project" value="TreeGrafter"/>
</dbReference>
<dbReference type="Gene3D" id="2.10.110.10">
    <property type="entry name" value="Cysteine Rich Protein"/>
    <property type="match status" value="4"/>
</dbReference>
<sequence length="518" mass="57463">MSERFDCSCAGCKQSLYGHKFIETDDRSPHCISCYNKMFTHTCAECNELIQHNVRELSYDDRHYHEQCLRCTRCSQSLADERFTRHGKALLCNACFQNEFSSVCAACKETIQPGGKKLEYKGQTWHEACFVCQGCQQPIGGKAFVPDDDGHYCSPCYENKFAPRCSRCKLVLLTGGVTYRDEAFHRHCFVCGGCGVELAGKQFTTQDDSPYCVQCFTKTYAQKCEVCSEPITGFGEGKFVSFGERHWHHTCFSCSRCSASLVGVGFFQENDLILCRCSNPPSRQRHTPRPNTYNLQSSLLLKHCFSQVGSSAFQPPIAVTTETFKNITPAPNQYKVSFNGIDRNTAGSTQSVFLSKTGRSNPYSNISDWPSPCEYSVTDAFTRPQPRVPFSCFKSNSARILCSATSQVPGPGTYNPHEPPEPPTRAILPRGHYLCLSAPAVPPPKAAPFPGPGQYNIPPCDAPPNMPMPGTVFLSRKSRWVNPATGRGFPAPGPGYYDPAGPGKQSFLYNQLKKWVPA</sequence>
<dbReference type="SMART" id="SM00132">
    <property type="entry name" value="LIM"/>
    <property type="match status" value="4"/>
</dbReference>
<dbReference type="GO" id="GO:0030036">
    <property type="term" value="P:actin cytoskeleton organization"/>
    <property type="evidence" value="ECO:0007669"/>
    <property type="project" value="TreeGrafter"/>
</dbReference>
<keyword evidence="3" id="KW-0677">Repeat</keyword>
<keyword evidence="4" id="KW-0863">Zinc-finger</keyword>
<name>A0A9Q1DE29_CONCO</name>
<dbReference type="CDD" id="cd09434">
    <property type="entry name" value="LIM4_FHL3"/>
    <property type="match status" value="1"/>
</dbReference>
<evidence type="ECO:0000259" key="9">
    <source>
        <dbReference type="PROSITE" id="PS50023"/>
    </source>
</evidence>
<keyword evidence="5 8" id="KW-0862">Zinc</keyword>
<evidence type="ECO:0000256" key="3">
    <source>
        <dbReference type="ARBA" id="ARBA00022737"/>
    </source>
</evidence>
<gene>
    <name evidence="10" type="ORF">COCON_G00128770</name>
</gene>
<dbReference type="Pfam" id="PF00412">
    <property type="entry name" value="LIM"/>
    <property type="match status" value="4"/>
</dbReference>
<dbReference type="Pfam" id="PF07004">
    <property type="entry name" value="SHIPPO-rpt"/>
    <property type="match status" value="3"/>
</dbReference>
<dbReference type="GO" id="GO:0003712">
    <property type="term" value="F:transcription coregulator activity"/>
    <property type="evidence" value="ECO:0007669"/>
    <property type="project" value="TreeGrafter"/>
</dbReference>
<dbReference type="InterPro" id="IPR010736">
    <property type="entry name" value="SHIPPO-rpt"/>
</dbReference>
<keyword evidence="7" id="KW-0539">Nucleus</keyword>
<feature type="domain" description="LIM zinc-binding" evidence="9">
    <location>
        <begin position="41"/>
        <end position="101"/>
    </location>
</feature>
<dbReference type="FunFam" id="2.10.110.10:FF:000070">
    <property type="entry name" value="Four and a half LIM domains 3"/>
    <property type="match status" value="1"/>
</dbReference>